<gene>
    <name evidence="2" type="ORF">Terrestrivirus4_141</name>
</gene>
<evidence type="ECO:0000256" key="1">
    <source>
        <dbReference type="SAM" id="Phobius"/>
    </source>
</evidence>
<proteinExistence type="predicted"/>
<name>A0A3G4ZR80_9VIRU</name>
<sequence>MGFCKLAYPTILTLIGYLLIYFSCIISIVFAYYKLCGLNDVTSASLYVIAIPFYVYIVGYILQPIMTCYEDHKSNSVGINDLLCSTYFFKMVFTILKKAFYSGLFFVTLYLLADYDENNIEQNYKVSRYIYALSIYVLLTWCRDWFGSFVEWLYYNGSLFYGNNIDADNDKKDVKKAKLFRVYLFERSSNGVTMSRNKTEINYTTLLDPIRPCFGIALFLISESLVKNSSAMLVQDTAYAAYIVQVGVLASLCINTLLMMIMMCIFSDLFGNMKLYMFGVYILMICNNLSYIFCSYFYKGMSEYLHDKSLDAIFVYYIIGIICYHALLCCVFKVIALYGIHKASKMTRGIIA</sequence>
<feature type="transmembrane region" description="Helical" evidence="1">
    <location>
        <begin position="6"/>
        <end position="33"/>
    </location>
</feature>
<feature type="transmembrane region" description="Helical" evidence="1">
    <location>
        <begin position="278"/>
        <end position="298"/>
    </location>
</feature>
<feature type="transmembrane region" description="Helical" evidence="1">
    <location>
        <begin position="45"/>
        <end position="67"/>
    </location>
</feature>
<feature type="transmembrane region" description="Helical" evidence="1">
    <location>
        <begin position="133"/>
        <end position="155"/>
    </location>
</feature>
<keyword evidence="1" id="KW-0812">Transmembrane</keyword>
<feature type="transmembrane region" description="Helical" evidence="1">
    <location>
        <begin position="239"/>
        <end position="266"/>
    </location>
</feature>
<organism evidence="2">
    <name type="scientific">Terrestrivirus sp</name>
    <dbReference type="NCBI Taxonomy" id="2487775"/>
    <lineage>
        <taxon>Viruses</taxon>
        <taxon>Varidnaviria</taxon>
        <taxon>Bamfordvirae</taxon>
        <taxon>Nucleocytoviricota</taxon>
        <taxon>Megaviricetes</taxon>
        <taxon>Imitervirales</taxon>
        <taxon>Mimiviridae</taxon>
        <taxon>Klosneuvirinae</taxon>
    </lineage>
</organism>
<accession>A0A3G4ZR80</accession>
<evidence type="ECO:0000313" key="2">
    <source>
        <dbReference type="EMBL" id="AYV76093.1"/>
    </source>
</evidence>
<keyword evidence="1" id="KW-0472">Membrane</keyword>
<dbReference type="EMBL" id="MK071982">
    <property type="protein sequence ID" value="AYV76093.1"/>
    <property type="molecule type" value="Genomic_DNA"/>
</dbReference>
<keyword evidence="1" id="KW-1133">Transmembrane helix</keyword>
<protein>
    <submittedName>
        <fullName evidence="2">Uncharacterized protein</fullName>
    </submittedName>
</protein>
<reference evidence="2" key="1">
    <citation type="submission" date="2018-10" db="EMBL/GenBank/DDBJ databases">
        <title>Hidden diversity of soil giant viruses.</title>
        <authorList>
            <person name="Schulz F."/>
            <person name="Alteio L."/>
            <person name="Goudeau D."/>
            <person name="Ryan E.M."/>
            <person name="Malmstrom R.R."/>
            <person name="Blanchard J."/>
            <person name="Woyke T."/>
        </authorList>
    </citation>
    <scope>NUCLEOTIDE SEQUENCE</scope>
    <source>
        <strain evidence="2">TEV1</strain>
    </source>
</reference>
<feature type="transmembrane region" description="Helical" evidence="1">
    <location>
        <begin position="87"/>
        <end position="112"/>
    </location>
</feature>
<feature type="transmembrane region" description="Helical" evidence="1">
    <location>
        <begin position="313"/>
        <end position="340"/>
    </location>
</feature>